<proteinExistence type="predicted"/>
<dbReference type="STRING" id="13249.T1HE42"/>
<dbReference type="GO" id="GO:0003341">
    <property type="term" value="P:cilium movement"/>
    <property type="evidence" value="ECO:0007669"/>
    <property type="project" value="TreeGrafter"/>
</dbReference>
<feature type="compositionally biased region" description="Acidic residues" evidence="1">
    <location>
        <begin position="415"/>
        <end position="429"/>
    </location>
</feature>
<name>T1HE42_RHOPR</name>
<dbReference type="VEuPathDB" id="VectorBase:RPRC002314"/>
<keyword evidence="3" id="KW-1185">Reference proteome</keyword>
<dbReference type="Proteomes" id="UP000015103">
    <property type="component" value="Unassembled WGS sequence"/>
</dbReference>
<dbReference type="GO" id="GO:0005930">
    <property type="term" value="C:axoneme"/>
    <property type="evidence" value="ECO:0007669"/>
    <property type="project" value="TreeGrafter"/>
</dbReference>
<dbReference type="PANTHER" id="PTHR23053:SF0">
    <property type="entry name" value="HYDROCEPHALUS-INDUCING PROTEIN HOMOLOG"/>
    <property type="match status" value="1"/>
</dbReference>
<feature type="region of interest" description="Disordered" evidence="1">
    <location>
        <begin position="415"/>
        <end position="494"/>
    </location>
</feature>
<dbReference type="InterPro" id="IPR033305">
    <property type="entry name" value="Hydin-like"/>
</dbReference>
<organism evidence="2 3">
    <name type="scientific">Rhodnius prolixus</name>
    <name type="common">Triatomid bug</name>
    <dbReference type="NCBI Taxonomy" id="13249"/>
    <lineage>
        <taxon>Eukaryota</taxon>
        <taxon>Metazoa</taxon>
        <taxon>Ecdysozoa</taxon>
        <taxon>Arthropoda</taxon>
        <taxon>Hexapoda</taxon>
        <taxon>Insecta</taxon>
        <taxon>Pterygota</taxon>
        <taxon>Neoptera</taxon>
        <taxon>Paraneoptera</taxon>
        <taxon>Hemiptera</taxon>
        <taxon>Heteroptera</taxon>
        <taxon>Panheteroptera</taxon>
        <taxon>Cimicomorpha</taxon>
        <taxon>Reduviidae</taxon>
        <taxon>Triatominae</taxon>
        <taxon>Rhodnius</taxon>
    </lineage>
</organism>
<dbReference type="AlphaFoldDB" id="T1HE42"/>
<dbReference type="InParanoid" id="T1HE42"/>
<accession>T1HE42</accession>
<evidence type="ECO:0000313" key="2">
    <source>
        <dbReference type="EnsemblMetazoa" id="RPRC002314-PA"/>
    </source>
</evidence>
<feature type="compositionally biased region" description="Basic residues" evidence="1">
    <location>
        <begin position="474"/>
        <end position="487"/>
    </location>
</feature>
<sequence length="652" mass="75030">MYLRIINDNLVPCEWTAKQRCIIRRNADCNEEAEYLDSLPSSFLPIKSSGILPEGCFEDILIIFQPINGGKHERMLVFEIKSNPDVKNIRLKGIAEEPRIILEPEVINFGSKAAYSDMYTKQVKITNPCSFSVEVFLPQYDRFILEEEKIYSALTRYFNKRHIFLPIHYFSTSIDAPIINSYYTLGERALEAWYEKQSELPKAEESKLGDKIDAKALQLIDHSEFFPTQSESKLDTKESLISSLTLGRPRQLSLGTKQASPQVVTKSEIIEDYLKMLENESVEERENIFIPPQPEVVIDFDYKEGTLIMAYGSPFSDYTYWSDKVASKLGISMVMLDDVFLEEVATSFSQAAYDIRYLINSKYAKKVMRVNPTVVIQKDQVYDSFINDPEKSIMDKVDILFEKYTEELLKKVSEEADEEEETILEEEEVENAKRETAKSRKKKKKKGPANTDEIGHQGKFEKDGSQKLDPSSASKKKTKGKKKKKKKNDKDVDVKTEAEENMAFENFEFDESRVTEFLNIPILAIKELIGPKLLSLAKTDGIIIGSLTGKFFDDPVQTVLLILDEVKNVRNVHLLVFQINPEDELFRRASNEFERKIRSAVVFEKVYHYLEALSGFDFARLPEKVQKFYSKINKIEDAGMKNVFKESTLNIF</sequence>
<reference evidence="2" key="1">
    <citation type="submission" date="2015-05" db="UniProtKB">
        <authorList>
            <consortium name="EnsemblMetazoa"/>
        </authorList>
    </citation>
    <scope>IDENTIFICATION</scope>
</reference>
<evidence type="ECO:0000256" key="1">
    <source>
        <dbReference type="SAM" id="MobiDB-lite"/>
    </source>
</evidence>
<protein>
    <submittedName>
        <fullName evidence="2">Uncharacterized protein</fullName>
    </submittedName>
</protein>
<dbReference type="PANTHER" id="PTHR23053">
    <property type="entry name" value="DLEC1 DELETED IN LUNG AND ESOPHAGEAL CANCER 1"/>
    <property type="match status" value="1"/>
</dbReference>
<feature type="compositionally biased region" description="Basic and acidic residues" evidence="1">
    <location>
        <begin position="453"/>
        <end position="466"/>
    </location>
</feature>
<dbReference type="HOGENOM" id="CLU_420710_0_0_1"/>
<dbReference type="GO" id="GO:1904158">
    <property type="term" value="P:axonemal central apparatus assembly"/>
    <property type="evidence" value="ECO:0007669"/>
    <property type="project" value="TreeGrafter"/>
</dbReference>
<dbReference type="EMBL" id="ACPB03018097">
    <property type="status" value="NOT_ANNOTATED_CDS"/>
    <property type="molecule type" value="Genomic_DNA"/>
</dbReference>
<evidence type="ECO:0000313" key="3">
    <source>
        <dbReference type="Proteomes" id="UP000015103"/>
    </source>
</evidence>
<dbReference type="EnsemblMetazoa" id="RPRC002314-RA">
    <property type="protein sequence ID" value="RPRC002314-PA"/>
    <property type="gene ID" value="RPRC002314"/>
</dbReference>